<reference evidence="1 2" key="1">
    <citation type="submission" date="2019-05" db="EMBL/GenBank/DDBJ databases">
        <authorList>
            <person name="Lee S.D."/>
        </authorList>
    </citation>
    <scope>NUCLEOTIDE SEQUENCE [LARGE SCALE GENOMIC DNA]</scope>
    <source>
        <strain evidence="1 2">C5-26</strain>
    </source>
</reference>
<name>A0A563DY02_9MICO</name>
<organism evidence="1 2">
    <name type="scientific">Leekyejoonella antrihumi</name>
    <dbReference type="NCBI Taxonomy" id="1660198"/>
    <lineage>
        <taxon>Bacteria</taxon>
        <taxon>Bacillati</taxon>
        <taxon>Actinomycetota</taxon>
        <taxon>Actinomycetes</taxon>
        <taxon>Micrococcales</taxon>
        <taxon>Dermacoccaceae</taxon>
        <taxon>Leekyejoonella</taxon>
    </lineage>
</organism>
<dbReference type="OrthoDB" id="5149491at2"/>
<gene>
    <name evidence="1" type="ORF">FGL98_15925</name>
</gene>
<keyword evidence="2" id="KW-1185">Reference proteome</keyword>
<dbReference type="AlphaFoldDB" id="A0A563DY02"/>
<comment type="caution">
    <text evidence="1">The sequence shown here is derived from an EMBL/GenBank/DDBJ whole genome shotgun (WGS) entry which is preliminary data.</text>
</comment>
<sequence length="204" mass="21914">MPTNTYGRWPWVAAGGVLPTWSAAVAARRWMNEDGGWTAGLALPILLAHQTEEWVRPGGFLPFVNQHVLGSARPDWPLTERAAFHINVSMGWISAVAAAMLWRRTPAPAAAVLWLEVGNAAFHTGLALRKRSYNPGVATAALLMGPHAVAGVRWIRRSGRLTPRANAAAVVAGLSLTALPLPLKVLMRRSAGGTPITRSDPRRA</sequence>
<evidence type="ECO:0000313" key="1">
    <source>
        <dbReference type="EMBL" id="TWP34842.1"/>
    </source>
</evidence>
<dbReference type="InterPro" id="IPR025671">
    <property type="entry name" value="HXXEE"/>
</dbReference>
<evidence type="ECO:0000313" key="2">
    <source>
        <dbReference type="Proteomes" id="UP000320244"/>
    </source>
</evidence>
<accession>A0A563DY02</accession>
<dbReference type="EMBL" id="VCQV01000024">
    <property type="protein sequence ID" value="TWP34842.1"/>
    <property type="molecule type" value="Genomic_DNA"/>
</dbReference>
<proteinExistence type="predicted"/>
<reference evidence="1 2" key="2">
    <citation type="submission" date="2019-08" db="EMBL/GenBank/DDBJ databases">
        <title>Jejuicoccus antrihumi gen. nov., sp. nov., a new member of the family Dermacoccaceae isolated from a cave.</title>
        <authorList>
            <person name="Schumann P."/>
            <person name="Kim I.S."/>
        </authorList>
    </citation>
    <scope>NUCLEOTIDE SEQUENCE [LARGE SCALE GENOMIC DNA]</scope>
    <source>
        <strain evidence="1 2">C5-26</strain>
    </source>
</reference>
<dbReference type="RefSeq" id="WP_146318223.1">
    <property type="nucleotide sequence ID" value="NZ_VCQV01000024.1"/>
</dbReference>
<dbReference type="Proteomes" id="UP000320244">
    <property type="component" value="Unassembled WGS sequence"/>
</dbReference>
<protein>
    <submittedName>
        <fullName evidence="1">HXXEE domain-containing protein</fullName>
    </submittedName>
</protein>
<dbReference type="Pfam" id="PF13787">
    <property type="entry name" value="HXXEE"/>
    <property type="match status" value="1"/>
</dbReference>